<keyword evidence="5" id="KW-0472">Membrane</keyword>
<feature type="transmembrane region" description="Helical" evidence="5">
    <location>
        <begin position="119"/>
        <end position="142"/>
    </location>
</feature>
<proteinExistence type="predicted"/>
<protein>
    <recommendedName>
        <fullName evidence="2">1-acylglycerol-3-phosphate O-acyltransferase</fullName>
        <ecNumber evidence="2">2.3.1.51</ecNumber>
    </recommendedName>
</protein>
<dbReference type="SUPFAM" id="SSF69593">
    <property type="entry name" value="Glycerol-3-phosphate (1)-acyltransferase"/>
    <property type="match status" value="1"/>
</dbReference>
<dbReference type="PANTHER" id="PTHR10434">
    <property type="entry name" value="1-ACYL-SN-GLYCEROL-3-PHOSPHATE ACYLTRANSFERASE"/>
    <property type="match status" value="1"/>
</dbReference>
<keyword evidence="8" id="KW-1185">Reference proteome</keyword>
<keyword evidence="5" id="KW-1133">Transmembrane helix</keyword>
<dbReference type="OMA" id="FNGWIFL"/>
<feature type="domain" description="Phospholipid/glycerol acyltransferase" evidence="6">
    <location>
        <begin position="96"/>
        <end position="225"/>
    </location>
</feature>
<dbReference type="PANTHER" id="PTHR10434:SF65">
    <property type="entry name" value="1-ACYL-SN-GLYCEROL-3-PHOSPHATE ACYLTRANSFERASE ALPHA"/>
    <property type="match status" value="1"/>
</dbReference>
<dbReference type="Pfam" id="PF01553">
    <property type="entry name" value="Acyltransferase"/>
    <property type="match status" value="1"/>
</dbReference>
<evidence type="ECO:0000259" key="6">
    <source>
        <dbReference type="SMART" id="SM00563"/>
    </source>
</evidence>
<evidence type="ECO:0000256" key="4">
    <source>
        <dbReference type="ARBA" id="ARBA00023315"/>
    </source>
</evidence>
<dbReference type="AlphaFoldDB" id="A0A8D2LNJ5"/>
<feature type="transmembrane region" description="Helical" evidence="5">
    <location>
        <begin position="38"/>
        <end position="56"/>
    </location>
</feature>
<reference evidence="7" key="2">
    <citation type="submission" date="2025-09" db="UniProtKB">
        <authorList>
            <consortium name="Ensembl"/>
        </authorList>
    </citation>
    <scope>IDENTIFICATION</scope>
</reference>
<keyword evidence="4" id="KW-0012">Acyltransferase</keyword>
<dbReference type="GO" id="GO:0003841">
    <property type="term" value="F:1-acylglycerol-3-phosphate O-acyltransferase activity"/>
    <property type="evidence" value="ECO:0007669"/>
    <property type="project" value="UniProtKB-EC"/>
</dbReference>
<evidence type="ECO:0000256" key="5">
    <source>
        <dbReference type="SAM" id="Phobius"/>
    </source>
</evidence>
<evidence type="ECO:0000256" key="3">
    <source>
        <dbReference type="ARBA" id="ARBA00022679"/>
    </source>
</evidence>
<keyword evidence="5" id="KW-0812">Transmembrane</keyword>
<evidence type="ECO:0000313" key="8">
    <source>
        <dbReference type="Proteomes" id="UP000694545"/>
    </source>
</evidence>
<dbReference type="GO" id="GO:0005783">
    <property type="term" value="C:endoplasmic reticulum"/>
    <property type="evidence" value="ECO:0007669"/>
    <property type="project" value="TreeGrafter"/>
</dbReference>
<evidence type="ECO:0000256" key="2">
    <source>
        <dbReference type="ARBA" id="ARBA00013211"/>
    </source>
</evidence>
<evidence type="ECO:0000313" key="7">
    <source>
        <dbReference type="Ensembl" id="ENSVKKP00000024537.1"/>
    </source>
</evidence>
<comment type="pathway">
    <text evidence="1">Phospholipid metabolism; CDP-diacylglycerol biosynthesis; CDP-diacylglycerol from sn-glycerol 3-phosphate: step 2/3.</text>
</comment>
<name>A0A8D2LNJ5_VARKO</name>
<reference evidence="7" key="1">
    <citation type="submission" date="2025-08" db="UniProtKB">
        <authorList>
            <consortium name="Ensembl"/>
        </authorList>
    </citation>
    <scope>IDENTIFICATION</scope>
</reference>
<dbReference type="InterPro" id="IPR002123">
    <property type="entry name" value="Plipid/glycerol_acylTrfase"/>
</dbReference>
<organism evidence="7 8">
    <name type="scientific">Varanus komodoensis</name>
    <name type="common">Komodo dragon</name>
    <dbReference type="NCBI Taxonomy" id="61221"/>
    <lineage>
        <taxon>Eukaryota</taxon>
        <taxon>Metazoa</taxon>
        <taxon>Chordata</taxon>
        <taxon>Craniata</taxon>
        <taxon>Vertebrata</taxon>
        <taxon>Euteleostomi</taxon>
        <taxon>Lepidosauria</taxon>
        <taxon>Squamata</taxon>
        <taxon>Bifurcata</taxon>
        <taxon>Unidentata</taxon>
        <taxon>Episquamata</taxon>
        <taxon>Toxicofera</taxon>
        <taxon>Anguimorpha</taxon>
        <taxon>Paleoanguimorpha</taxon>
        <taxon>Varanoidea</taxon>
        <taxon>Varanidae</taxon>
        <taxon>Varanus</taxon>
    </lineage>
</organism>
<sequence>EKRRESYPSSMVPCLVLSLSSLITFNTTFNFFCKLAFFNGWIFLISIILSLVLTACQWRSVENMKILCLCILPLKYFYGLRLTVQGSENLNIKEPYMIVSNHQSYLDLLGMMEVLPDRCIAFALLYMGPVGLSCWCCNFIFIDRKKRTSPPLLFSLPLLVQLRVWVYLEGTRNPKDTMLPFKREAFHLAVKTQVNLPIYDPPPLSPPSPTGNWTSRILPRIETQGLGPKDVPELAENVCKTMQETFDEISTPLNAFPKMGPGNSGCE</sequence>
<dbReference type="SMART" id="SM00563">
    <property type="entry name" value="PlsC"/>
    <property type="match status" value="1"/>
</dbReference>
<dbReference type="CDD" id="cd07989">
    <property type="entry name" value="LPLAT_AGPAT-like"/>
    <property type="match status" value="1"/>
</dbReference>
<dbReference type="Ensembl" id="ENSVKKT00000025133.1">
    <property type="protein sequence ID" value="ENSVKKP00000024537.1"/>
    <property type="gene ID" value="ENSVKKG00000016148.1"/>
</dbReference>
<evidence type="ECO:0000256" key="1">
    <source>
        <dbReference type="ARBA" id="ARBA00004728"/>
    </source>
</evidence>
<dbReference type="GO" id="GO:0006654">
    <property type="term" value="P:phosphatidic acid biosynthetic process"/>
    <property type="evidence" value="ECO:0007669"/>
    <property type="project" value="TreeGrafter"/>
</dbReference>
<dbReference type="Proteomes" id="UP000694545">
    <property type="component" value="Unplaced"/>
</dbReference>
<accession>A0A8D2LNJ5</accession>
<keyword evidence="3" id="KW-0808">Transferase</keyword>
<dbReference type="EC" id="2.3.1.51" evidence="2"/>